<dbReference type="Proteomes" id="UP001443914">
    <property type="component" value="Unassembled WGS sequence"/>
</dbReference>
<dbReference type="Pfam" id="PF06027">
    <property type="entry name" value="SLC35F"/>
    <property type="match status" value="1"/>
</dbReference>
<dbReference type="EMBL" id="JBDFQZ010000013">
    <property type="protein sequence ID" value="KAK9668666.1"/>
    <property type="molecule type" value="Genomic_DNA"/>
</dbReference>
<dbReference type="InterPro" id="IPR009262">
    <property type="entry name" value="SLC35_F1/F2/F6"/>
</dbReference>
<organism evidence="7 8">
    <name type="scientific">Saponaria officinalis</name>
    <name type="common">Common soapwort</name>
    <name type="synonym">Lychnis saponaria</name>
    <dbReference type="NCBI Taxonomy" id="3572"/>
    <lineage>
        <taxon>Eukaryota</taxon>
        <taxon>Viridiplantae</taxon>
        <taxon>Streptophyta</taxon>
        <taxon>Embryophyta</taxon>
        <taxon>Tracheophyta</taxon>
        <taxon>Spermatophyta</taxon>
        <taxon>Magnoliopsida</taxon>
        <taxon>eudicotyledons</taxon>
        <taxon>Gunneridae</taxon>
        <taxon>Pentapetalae</taxon>
        <taxon>Caryophyllales</taxon>
        <taxon>Caryophyllaceae</taxon>
        <taxon>Caryophylleae</taxon>
        <taxon>Saponaria</taxon>
    </lineage>
</organism>
<dbReference type="AlphaFoldDB" id="A0AAW1GV50"/>
<evidence type="ECO:0000256" key="6">
    <source>
        <dbReference type="ARBA" id="ARBA00023136"/>
    </source>
</evidence>
<accession>A0AAW1GV50</accession>
<evidence type="ECO:0000313" key="7">
    <source>
        <dbReference type="EMBL" id="KAK9668666.1"/>
    </source>
</evidence>
<name>A0AAW1GV50_SAPOF</name>
<evidence type="ECO:0000256" key="4">
    <source>
        <dbReference type="ARBA" id="ARBA00022692"/>
    </source>
</evidence>
<keyword evidence="5" id="KW-1133">Transmembrane helix</keyword>
<dbReference type="GO" id="GO:0022857">
    <property type="term" value="F:transmembrane transporter activity"/>
    <property type="evidence" value="ECO:0007669"/>
    <property type="project" value="InterPro"/>
</dbReference>
<proteinExistence type="inferred from homology"/>
<dbReference type="GO" id="GO:0016020">
    <property type="term" value="C:membrane"/>
    <property type="evidence" value="ECO:0007669"/>
    <property type="project" value="UniProtKB-SubCell"/>
</dbReference>
<sequence length="54" mass="6224">MGKMREIMKKKRLMAIVLGQFLSLVITSTGFTSSELARKVAFYVHLCFYVKGFF</sequence>
<evidence type="ECO:0000256" key="5">
    <source>
        <dbReference type="ARBA" id="ARBA00022989"/>
    </source>
</evidence>
<evidence type="ECO:0000313" key="8">
    <source>
        <dbReference type="Proteomes" id="UP001443914"/>
    </source>
</evidence>
<reference evidence="7" key="1">
    <citation type="submission" date="2024-03" db="EMBL/GenBank/DDBJ databases">
        <title>WGS assembly of Saponaria officinalis var. Norfolk2.</title>
        <authorList>
            <person name="Jenkins J."/>
            <person name="Shu S."/>
            <person name="Grimwood J."/>
            <person name="Barry K."/>
            <person name="Goodstein D."/>
            <person name="Schmutz J."/>
            <person name="Leebens-Mack J."/>
            <person name="Osbourn A."/>
        </authorList>
    </citation>
    <scope>NUCLEOTIDE SEQUENCE [LARGE SCALE GENOMIC DNA]</scope>
    <source>
        <strain evidence="7">JIC</strain>
    </source>
</reference>
<keyword evidence="8" id="KW-1185">Reference proteome</keyword>
<protein>
    <submittedName>
        <fullName evidence="7">Uncharacterized protein</fullName>
    </submittedName>
</protein>
<keyword evidence="6" id="KW-0472">Membrane</keyword>
<gene>
    <name evidence="7" type="ORF">RND81_13G076500</name>
</gene>
<keyword evidence="3" id="KW-0813">Transport</keyword>
<keyword evidence="4" id="KW-0812">Transmembrane</keyword>
<comment type="similarity">
    <text evidence="2">Belongs to the SLC35F solute transporter family.</text>
</comment>
<comment type="subcellular location">
    <subcellularLocation>
        <location evidence="1">Membrane</location>
        <topology evidence="1">Multi-pass membrane protein</topology>
    </subcellularLocation>
</comment>
<evidence type="ECO:0000256" key="2">
    <source>
        <dbReference type="ARBA" id="ARBA00007863"/>
    </source>
</evidence>
<comment type="caution">
    <text evidence="7">The sequence shown here is derived from an EMBL/GenBank/DDBJ whole genome shotgun (WGS) entry which is preliminary data.</text>
</comment>
<evidence type="ECO:0000256" key="1">
    <source>
        <dbReference type="ARBA" id="ARBA00004141"/>
    </source>
</evidence>
<evidence type="ECO:0000256" key="3">
    <source>
        <dbReference type="ARBA" id="ARBA00022448"/>
    </source>
</evidence>